<evidence type="ECO:0000256" key="3">
    <source>
        <dbReference type="ARBA" id="ARBA00022676"/>
    </source>
</evidence>
<keyword evidence="5 9" id="KW-0812">Transmembrane</keyword>
<dbReference type="Pfam" id="PF13231">
    <property type="entry name" value="PMT_2"/>
    <property type="match status" value="1"/>
</dbReference>
<accession>G7Z2J4</accession>
<feature type="transmembrane region" description="Helical" evidence="9">
    <location>
        <begin position="189"/>
        <end position="206"/>
    </location>
</feature>
<feature type="transmembrane region" description="Helical" evidence="9">
    <location>
        <begin position="402"/>
        <end position="421"/>
    </location>
</feature>
<keyword evidence="6 9" id="KW-1133">Transmembrane helix</keyword>
<dbReference type="AlphaFoldDB" id="G7Z2J4"/>
<feature type="transmembrane region" description="Helical" evidence="9">
    <location>
        <begin position="271"/>
        <end position="290"/>
    </location>
</feature>
<feature type="transmembrane region" description="Helical" evidence="9">
    <location>
        <begin position="111"/>
        <end position="130"/>
    </location>
</feature>
<dbReference type="EMBL" id="FQ311868">
    <property type="protein sequence ID" value="CBS87579.1"/>
    <property type="molecule type" value="Genomic_DNA"/>
</dbReference>
<dbReference type="GO" id="GO:0005886">
    <property type="term" value="C:plasma membrane"/>
    <property type="evidence" value="ECO:0007669"/>
    <property type="project" value="UniProtKB-SubCell"/>
</dbReference>
<feature type="transmembrane region" description="Helical" evidence="9">
    <location>
        <begin position="430"/>
        <end position="448"/>
    </location>
</feature>
<dbReference type="InterPro" id="IPR050297">
    <property type="entry name" value="LipidA_mod_glycosyltrf_83"/>
</dbReference>
<dbReference type="RefSeq" id="WP_014248566.1">
    <property type="nucleotide sequence ID" value="NC_016622.1"/>
</dbReference>
<feature type="transmembrane region" description="Helical" evidence="9">
    <location>
        <begin position="136"/>
        <end position="153"/>
    </location>
</feature>
<dbReference type="GO" id="GO:0009103">
    <property type="term" value="P:lipopolysaccharide biosynthetic process"/>
    <property type="evidence" value="ECO:0007669"/>
    <property type="project" value="UniProtKB-ARBA"/>
</dbReference>
<protein>
    <recommendedName>
        <fullName evidence="10">Glycosyltransferase RgtA/B/C/D-like domain-containing protein</fullName>
    </recommendedName>
</protein>
<dbReference type="PANTHER" id="PTHR33908:SF11">
    <property type="entry name" value="MEMBRANE PROTEIN"/>
    <property type="match status" value="1"/>
</dbReference>
<sequence length="587" mass="64639">MSIETRLGTGDEDAGDGAPAARRRPSATAAPSSDTGKPATASGLTLPRGEAALWDGLSRALLLGLLILAALTFLSYGISTDEEVQHIYGKKLLSYYTSFFQDRSAFHFKDLAYYGGLFDLVTAVIVPFSPFEEYETRHLLCALVGVLGIAGTWRYTRLLAGPRAGFIAAALLSLSGVYYGAMFNNTKDVPFAAGMVWTLYFATRILKQLPRPSRSAVLKFGLVLGLTLAIRVGGVLAGFYLAVAMALHFALVTQQEGHRWALVDARRAFLSLWPAIPVAYAIMAVFWPWVVQRPLRNPLEALRVVSHFPIDIQTLFMGELVHSNDPPALYLPVYLAVKLPEAVVIGVAAAVVLAAVWLARGGWRRTGAFTLVRYTPLALAGFLPILLFILMRPSVYNGIRHFLFLVPPFVVMAAIATDRLWTLCQRGGRALGQGFAAAMTVVAVVYAWQLGAMHPNQYVYYNQFVGGVRGADGKFELDYWGNSLHEALQELIEYVERENDGRPPPRQYTLTVCGNTLAVRFELPPWLRLVNGIEPDWRKADFFLAFTQVKRCPSLLDGHPILEIAADDVPLSIVKDRRPPKADVPTE</sequence>
<keyword evidence="12" id="KW-1185">Reference proteome</keyword>
<evidence type="ECO:0000256" key="8">
    <source>
        <dbReference type="SAM" id="MobiDB-lite"/>
    </source>
</evidence>
<dbReference type="OrthoDB" id="3760751at2"/>
<feature type="transmembrane region" description="Helical" evidence="9">
    <location>
        <begin position="371"/>
        <end position="390"/>
    </location>
</feature>
<dbReference type="KEGG" id="ali:AZOLI_2369"/>
<evidence type="ECO:0000256" key="5">
    <source>
        <dbReference type="ARBA" id="ARBA00022692"/>
    </source>
</evidence>
<dbReference type="InterPro" id="IPR038731">
    <property type="entry name" value="RgtA/B/C-like"/>
</dbReference>
<keyword evidence="7 9" id="KW-0472">Membrane</keyword>
<dbReference type="Proteomes" id="UP000005667">
    <property type="component" value="Chromosome"/>
</dbReference>
<feature type="region of interest" description="Disordered" evidence="8">
    <location>
        <begin position="1"/>
        <end position="43"/>
    </location>
</feature>
<gene>
    <name evidence="11" type="ordered locus">AZOLI_2369</name>
</gene>
<dbReference type="STRING" id="862719.AZOLI_2369"/>
<organism evidence="11 12">
    <name type="scientific">Azospirillum lipoferum (strain 4B)</name>
    <dbReference type="NCBI Taxonomy" id="862719"/>
    <lineage>
        <taxon>Bacteria</taxon>
        <taxon>Pseudomonadati</taxon>
        <taxon>Pseudomonadota</taxon>
        <taxon>Alphaproteobacteria</taxon>
        <taxon>Rhodospirillales</taxon>
        <taxon>Azospirillaceae</taxon>
        <taxon>Azospirillum</taxon>
    </lineage>
</organism>
<feature type="transmembrane region" description="Helical" evidence="9">
    <location>
        <begin position="218"/>
        <end position="251"/>
    </location>
</feature>
<evidence type="ECO:0000256" key="4">
    <source>
        <dbReference type="ARBA" id="ARBA00022679"/>
    </source>
</evidence>
<evidence type="ECO:0000256" key="6">
    <source>
        <dbReference type="ARBA" id="ARBA00022989"/>
    </source>
</evidence>
<evidence type="ECO:0000256" key="2">
    <source>
        <dbReference type="ARBA" id="ARBA00022475"/>
    </source>
</evidence>
<feature type="transmembrane region" description="Helical" evidence="9">
    <location>
        <begin position="60"/>
        <end position="78"/>
    </location>
</feature>
<evidence type="ECO:0000313" key="12">
    <source>
        <dbReference type="Proteomes" id="UP000005667"/>
    </source>
</evidence>
<comment type="subcellular location">
    <subcellularLocation>
        <location evidence="1">Cell membrane</location>
        <topology evidence="1">Multi-pass membrane protein</topology>
    </subcellularLocation>
</comment>
<evidence type="ECO:0000313" key="11">
    <source>
        <dbReference type="EMBL" id="CBS87579.1"/>
    </source>
</evidence>
<keyword evidence="2" id="KW-1003">Cell membrane</keyword>
<evidence type="ECO:0000256" key="7">
    <source>
        <dbReference type="ARBA" id="ARBA00023136"/>
    </source>
</evidence>
<keyword evidence="3" id="KW-0328">Glycosyltransferase</keyword>
<feature type="transmembrane region" description="Helical" evidence="9">
    <location>
        <begin position="342"/>
        <end position="359"/>
    </location>
</feature>
<dbReference type="HOGENOM" id="CLU_036575_0_0_5"/>
<evidence type="ECO:0000259" key="10">
    <source>
        <dbReference type="Pfam" id="PF13231"/>
    </source>
</evidence>
<evidence type="ECO:0000256" key="1">
    <source>
        <dbReference type="ARBA" id="ARBA00004651"/>
    </source>
</evidence>
<reference evidence="12" key="1">
    <citation type="journal article" date="2011" name="PLoS Genet.">
        <title>Azospirillum genomes reveal transition of bacteria from aquatic to terrestrial environments.</title>
        <authorList>
            <person name="Wisniewski-Dye F."/>
            <person name="Borziak K."/>
            <person name="Khalsa-Moyers G."/>
            <person name="Alexandre G."/>
            <person name="Sukharnikov L.O."/>
            <person name="Wuichet K."/>
            <person name="Hurst G.B."/>
            <person name="McDonald W.H."/>
            <person name="Robertson J.S."/>
            <person name="Barbe V."/>
            <person name="Calteau A."/>
            <person name="Rouy Z."/>
            <person name="Mangenot S."/>
            <person name="Prigent-Combaret C."/>
            <person name="Normand P."/>
            <person name="Boyer M."/>
            <person name="Siguier P."/>
            <person name="Dessaux Y."/>
            <person name="Elmerich C."/>
            <person name="Condemine G."/>
            <person name="Krishnen G."/>
            <person name="Kennedy I."/>
            <person name="Paterson A.H."/>
            <person name="Gonzalez V."/>
            <person name="Mavingui P."/>
            <person name="Zhulin I.B."/>
        </authorList>
    </citation>
    <scope>NUCLEOTIDE SEQUENCE [LARGE SCALE GENOMIC DNA]</scope>
    <source>
        <strain evidence="12">4B</strain>
    </source>
</reference>
<dbReference type="PANTHER" id="PTHR33908">
    <property type="entry name" value="MANNOSYLTRANSFERASE YKCB-RELATED"/>
    <property type="match status" value="1"/>
</dbReference>
<name>G7Z2J4_AZOL4</name>
<feature type="transmembrane region" description="Helical" evidence="9">
    <location>
        <begin position="165"/>
        <end position="183"/>
    </location>
</feature>
<keyword evidence="4" id="KW-0808">Transferase</keyword>
<dbReference type="GO" id="GO:0016763">
    <property type="term" value="F:pentosyltransferase activity"/>
    <property type="evidence" value="ECO:0007669"/>
    <property type="project" value="TreeGrafter"/>
</dbReference>
<proteinExistence type="predicted"/>
<evidence type="ECO:0000256" key="9">
    <source>
        <dbReference type="SAM" id="Phobius"/>
    </source>
</evidence>
<feature type="domain" description="Glycosyltransferase RgtA/B/C/D-like" evidence="10">
    <location>
        <begin position="139"/>
        <end position="258"/>
    </location>
</feature>
<feature type="compositionally biased region" description="Low complexity" evidence="8">
    <location>
        <begin position="16"/>
        <end position="36"/>
    </location>
</feature>